<gene>
    <name evidence="4" type="ORF">PHYBOEH_006449</name>
</gene>
<feature type="compositionally biased region" description="Basic and acidic residues" evidence="2">
    <location>
        <begin position="151"/>
        <end position="163"/>
    </location>
</feature>
<feature type="region of interest" description="Disordered" evidence="2">
    <location>
        <begin position="143"/>
        <end position="183"/>
    </location>
</feature>
<feature type="region of interest" description="Disordered" evidence="2">
    <location>
        <begin position="277"/>
        <end position="311"/>
    </location>
</feature>
<proteinExistence type="predicted"/>
<evidence type="ECO:0000259" key="3">
    <source>
        <dbReference type="Pfam" id="PF05764"/>
    </source>
</evidence>
<evidence type="ECO:0000256" key="2">
    <source>
        <dbReference type="SAM" id="MobiDB-lite"/>
    </source>
</evidence>
<feature type="coiled-coil region" evidence="1">
    <location>
        <begin position="194"/>
        <end position="221"/>
    </location>
</feature>
<feature type="compositionally biased region" description="Acidic residues" evidence="2">
    <location>
        <begin position="279"/>
        <end position="290"/>
    </location>
</feature>
<protein>
    <recommendedName>
        <fullName evidence="3">Vps72/YL1 N-terminal domain-containing protein</fullName>
    </recommendedName>
</protein>
<keyword evidence="5" id="KW-1185">Reference proteome</keyword>
<dbReference type="Proteomes" id="UP000693981">
    <property type="component" value="Unassembled WGS sequence"/>
</dbReference>
<dbReference type="InterPro" id="IPR046757">
    <property type="entry name" value="YL1_N"/>
</dbReference>
<feature type="region of interest" description="Disordered" evidence="2">
    <location>
        <begin position="1"/>
        <end position="120"/>
    </location>
</feature>
<dbReference type="PANTHER" id="PTHR13275:SF4">
    <property type="entry name" value="VACUOLAR PROTEIN SORTING-ASSOCIATED PROTEIN 72 HOMOLOG"/>
    <property type="match status" value="1"/>
</dbReference>
<dbReference type="OrthoDB" id="78296at2759"/>
<dbReference type="PANTHER" id="PTHR13275">
    <property type="entry name" value="YL-1 PROTEIN TRANSCRIPTION FACTOR-LIKE 1"/>
    <property type="match status" value="1"/>
</dbReference>
<accession>A0A8T1WI74</accession>
<feature type="compositionally biased region" description="Acidic residues" evidence="2">
    <location>
        <begin position="57"/>
        <end position="96"/>
    </location>
</feature>
<comment type="caution">
    <text evidence="4">The sequence shown here is derived from an EMBL/GenBank/DDBJ whole genome shotgun (WGS) entry which is preliminary data.</text>
</comment>
<reference evidence="4" key="1">
    <citation type="submission" date="2021-02" db="EMBL/GenBank/DDBJ databases">
        <authorList>
            <person name="Palmer J.M."/>
        </authorList>
    </citation>
    <scope>NUCLEOTIDE SEQUENCE</scope>
    <source>
        <strain evidence="4">SCRP23</strain>
    </source>
</reference>
<dbReference type="EMBL" id="JAGDFL010000341">
    <property type="protein sequence ID" value="KAG7392228.1"/>
    <property type="molecule type" value="Genomic_DNA"/>
</dbReference>
<feature type="compositionally biased region" description="Basic residues" evidence="2">
    <location>
        <begin position="1"/>
        <end position="10"/>
    </location>
</feature>
<evidence type="ECO:0000313" key="4">
    <source>
        <dbReference type="EMBL" id="KAG7392228.1"/>
    </source>
</evidence>
<evidence type="ECO:0000313" key="5">
    <source>
        <dbReference type="Proteomes" id="UP000693981"/>
    </source>
</evidence>
<organism evidence="4 5">
    <name type="scientific">Phytophthora boehmeriae</name>
    <dbReference type="NCBI Taxonomy" id="109152"/>
    <lineage>
        <taxon>Eukaryota</taxon>
        <taxon>Sar</taxon>
        <taxon>Stramenopiles</taxon>
        <taxon>Oomycota</taxon>
        <taxon>Peronosporomycetes</taxon>
        <taxon>Peronosporales</taxon>
        <taxon>Peronosporaceae</taxon>
        <taxon>Phytophthora</taxon>
    </lineage>
</organism>
<dbReference type="GO" id="GO:0005634">
    <property type="term" value="C:nucleus"/>
    <property type="evidence" value="ECO:0007669"/>
    <property type="project" value="TreeGrafter"/>
</dbReference>
<dbReference type="Pfam" id="PF05764">
    <property type="entry name" value="YL1"/>
    <property type="match status" value="1"/>
</dbReference>
<dbReference type="AlphaFoldDB" id="A0A8T1WI74"/>
<evidence type="ECO:0000256" key="1">
    <source>
        <dbReference type="SAM" id="Coils"/>
    </source>
</evidence>
<sequence length="311" mass="34758">MPRGRPRRRSPSVDSSDAQASRKVLPARSSRGTRIHKLIGEEAEADASFWGQAAWQDDGEDDDYSTEAEEEDIVDSDFDQEEAPDEEVHDAEEEDEPTRRKRPAAGRYKEPIQPRPAKKVAVAAATKSPIATAAPIFQYVAPTVRSSTARKSSESSEMRRRASTEAAKLAAKHKKPTVEKTGNTLTQAQLLAEAVRTEVENIQSLQRLEQLEEEKKAESAAPKAPFTGSMVRYYSRIGAPKTITFFNTLDYPPIFNQPKPKKRISSQQQKINRLKLEAEAEEEDDEDEYEQKDGRQHGVLQKNTPIAKAVA</sequence>
<name>A0A8T1WI74_9STRA</name>
<keyword evidence="1" id="KW-0175">Coiled coil</keyword>
<feature type="domain" description="Vps72/YL1 N-terminal" evidence="3">
    <location>
        <begin position="26"/>
        <end position="235"/>
    </location>
</feature>